<organism evidence="1 2">
    <name type="scientific">Smallanthus sonchifolius</name>
    <dbReference type="NCBI Taxonomy" id="185202"/>
    <lineage>
        <taxon>Eukaryota</taxon>
        <taxon>Viridiplantae</taxon>
        <taxon>Streptophyta</taxon>
        <taxon>Embryophyta</taxon>
        <taxon>Tracheophyta</taxon>
        <taxon>Spermatophyta</taxon>
        <taxon>Magnoliopsida</taxon>
        <taxon>eudicotyledons</taxon>
        <taxon>Gunneridae</taxon>
        <taxon>Pentapetalae</taxon>
        <taxon>asterids</taxon>
        <taxon>campanulids</taxon>
        <taxon>Asterales</taxon>
        <taxon>Asteraceae</taxon>
        <taxon>Asteroideae</taxon>
        <taxon>Heliantheae alliance</taxon>
        <taxon>Millerieae</taxon>
        <taxon>Smallanthus</taxon>
    </lineage>
</organism>
<proteinExistence type="predicted"/>
<keyword evidence="2" id="KW-1185">Reference proteome</keyword>
<sequence>MGLGVAFEKYDRLRHTIDWQDVKVAPDSRWMWMPYTGLLIAQRFGMIVHLLSIAGNQTFFPLWFGSHVHAQHQIVSFIHVNNAHFIHVKLDGDFLMPAPNAFWILHRNDVAAEWENTYSDRIERFKKIMATDPQNYTQVDAYCLVCPETYLRMAWLSGNTLYAMYKAICGV</sequence>
<reference evidence="2" key="1">
    <citation type="journal article" date="2022" name="Mol. Ecol. Resour.">
        <title>The genomes of chicory, endive, great burdock and yacon provide insights into Asteraceae palaeo-polyploidization history and plant inulin production.</title>
        <authorList>
            <person name="Fan W."/>
            <person name="Wang S."/>
            <person name="Wang H."/>
            <person name="Wang A."/>
            <person name="Jiang F."/>
            <person name="Liu H."/>
            <person name="Zhao H."/>
            <person name="Xu D."/>
            <person name="Zhang Y."/>
        </authorList>
    </citation>
    <scope>NUCLEOTIDE SEQUENCE [LARGE SCALE GENOMIC DNA]</scope>
    <source>
        <strain evidence="2">cv. Yunnan</strain>
    </source>
</reference>
<gene>
    <name evidence="1" type="ORF">L1987_58186</name>
</gene>
<dbReference type="Proteomes" id="UP001056120">
    <property type="component" value="Linkage Group LG19"/>
</dbReference>
<protein>
    <submittedName>
        <fullName evidence="1">Uncharacterized protein</fullName>
    </submittedName>
</protein>
<reference evidence="1 2" key="2">
    <citation type="journal article" date="2022" name="Mol. Ecol. Resour.">
        <title>The genomes of chicory, endive, great burdock and yacon provide insights into Asteraceae paleo-polyploidization history and plant inulin production.</title>
        <authorList>
            <person name="Fan W."/>
            <person name="Wang S."/>
            <person name="Wang H."/>
            <person name="Wang A."/>
            <person name="Jiang F."/>
            <person name="Liu H."/>
            <person name="Zhao H."/>
            <person name="Xu D."/>
            <person name="Zhang Y."/>
        </authorList>
    </citation>
    <scope>NUCLEOTIDE SEQUENCE [LARGE SCALE GENOMIC DNA]</scope>
    <source>
        <strain evidence="2">cv. Yunnan</strain>
        <tissue evidence="1">Leaves</tissue>
    </source>
</reference>
<name>A0ACB9DEM0_9ASTR</name>
<comment type="caution">
    <text evidence="1">The sequence shown here is derived from an EMBL/GenBank/DDBJ whole genome shotgun (WGS) entry which is preliminary data.</text>
</comment>
<dbReference type="EMBL" id="CM042036">
    <property type="protein sequence ID" value="KAI3745084.1"/>
    <property type="molecule type" value="Genomic_DNA"/>
</dbReference>
<evidence type="ECO:0000313" key="2">
    <source>
        <dbReference type="Proteomes" id="UP001056120"/>
    </source>
</evidence>
<evidence type="ECO:0000313" key="1">
    <source>
        <dbReference type="EMBL" id="KAI3745084.1"/>
    </source>
</evidence>
<accession>A0ACB9DEM0</accession>